<evidence type="ECO:0000313" key="2">
    <source>
        <dbReference type="EMBL" id="AHB48475.1"/>
    </source>
</evidence>
<dbReference type="EMBL" id="CP006912">
    <property type="protein sequence ID" value="AHB48475.1"/>
    <property type="molecule type" value="Genomic_DNA"/>
</dbReference>
<gene>
    <name evidence="2" type="ORF">W911_08825</name>
</gene>
<protein>
    <submittedName>
        <fullName evidence="2">Uncharacterized protein</fullName>
    </submittedName>
</protein>
<evidence type="ECO:0000313" key="3">
    <source>
        <dbReference type="Proteomes" id="UP000018542"/>
    </source>
</evidence>
<dbReference type="Proteomes" id="UP000018542">
    <property type="component" value="Chromosome"/>
</dbReference>
<dbReference type="PATRIC" id="fig|1029756.8.peg.1841"/>
<reference evidence="2 3" key="1">
    <citation type="journal article" date="2014" name="Genome Announc.">
        <title>Complete Genome Sequence of Hyphomicrobium nitrativorans Strain NL23, a Denitrifying Bacterium Isolated from Biofilm of a Methanol-Fed Denitrification System Treating Seawater at the Montreal Biodome.</title>
        <authorList>
            <person name="Martineau C."/>
            <person name="Villeneuve C."/>
            <person name="Mauffrey F."/>
            <person name="Villemur R."/>
        </authorList>
    </citation>
    <scope>NUCLEOTIDE SEQUENCE [LARGE SCALE GENOMIC DNA]</scope>
    <source>
        <strain evidence="2">NL23</strain>
    </source>
</reference>
<keyword evidence="1" id="KW-1133">Transmembrane helix</keyword>
<dbReference type="AlphaFoldDB" id="V5SEJ6"/>
<keyword evidence="1" id="KW-0812">Transmembrane</keyword>
<dbReference type="HOGENOM" id="CLU_218347_0_0_5"/>
<organism evidence="2 3">
    <name type="scientific">Hyphomicrobium nitrativorans NL23</name>
    <dbReference type="NCBI Taxonomy" id="1029756"/>
    <lineage>
        <taxon>Bacteria</taxon>
        <taxon>Pseudomonadati</taxon>
        <taxon>Pseudomonadota</taxon>
        <taxon>Alphaproteobacteria</taxon>
        <taxon>Hyphomicrobiales</taxon>
        <taxon>Hyphomicrobiaceae</taxon>
        <taxon>Hyphomicrobium</taxon>
    </lineage>
</organism>
<dbReference type="KEGG" id="hni:W911_08825"/>
<sequence length="43" mass="4682">MNNSKNVLILVLVAAVAILGYLYYESQQSAVVIDAPGFKLEAR</sequence>
<evidence type="ECO:0000256" key="1">
    <source>
        <dbReference type="SAM" id="Phobius"/>
    </source>
</evidence>
<keyword evidence="1" id="KW-0472">Membrane</keyword>
<feature type="transmembrane region" description="Helical" evidence="1">
    <location>
        <begin position="7"/>
        <end position="24"/>
    </location>
</feature>
<name>V5SEJ6_9HYPH</name>
<proteinExistence type="predicted"/>
<keyword evidence="3" id="KW-1185">Reference proteome</keyword>
<dbReference type="RefSeq" id="WP_023787139.1">
    <property type="nucleotide sequence ID" value="NC_022997.1"/>
</dbReference>
<accession>V5SEJ6</accession>